<dbReference type="Gene3D" id="3.10.580.10">
    <property type="entry name" value="CBS-domain"/>
    <property type="match status" value="1"/>
</dbReference>
<feature type="domain" description="CBS" evidence="12">
    <location>
        <begin position="431"/>
        <end position="488"/>
    </location>
</feature>
<feature type="transmembrane region" description="Helical" evidence="11">
    <location>
        <begin position="178"/>
        <end position="198"/>
    </location>
</feature>
<keyword evidence="10" id="KW-0129">CBS domain</keyword>
<keyword evidence="4 11" id="KW-1133">Transmembrane helix</keyword>
<dbReference type="eggNOG" id="COG0038">
    <property type="taxonomic scope" value="Bacteria"/>
</dbReference>
<dbReference type="InterPro" id="IPR001807">
    <property type="entry name" value="ClC"/>
</dbReference>
<keyword evidence="3 11" id="KW-0812">Transmembrane</keyword>
<dbReference type="OrthoDB" id="9767361at2"/>
<dbReference type="eggNOG" id="COG0517">
    <property type="taxonomic scope" value="Bacteria"/>
</dbReference>
<evidence type="ECO:0000256" key="9">
    <source>
        <dbReference type="ARBA" id="ARBA00023303"/>
    </source>
</evidence>
<dbReference type="SUPFAM" id="SSF54631">
    <property type="entry name" value="CBS-domain pair"/>
    <property type="match status" value="1"/>
</dbReference>
<dbReference type="PROSITE" id="PS51371">
    <property type="entry name" value="CBS"/>
    <property type="match status" value="1"/>
</dbReference>
<feature type="transmembrane region" description="Helical" evidence="11">
    <location>
        <begin position="346"/>
        <end position="364"/>
    </location>
</feature>
<dbReference type="InterPro" id="IPR046342">
    <property type="entry name" value="CBS_dom_sf"/>
</dbReference>
<evidence type="ECO:0000256" key="10">
    <source>
        <dbReference type="PROSITE-ProRule" id="PRU00703"/>
    </source>
</evidence>
<dbReference type="CDD" id="cd00400">
    <property type="entry name" value="Voltage_gated_ClC"/>
    <property type="match status" value="1"/>
</dbReference>
<feature type="transmembrane region" description="Helical" evidence="11">
    <location>
        <begin position="249"/>
        <end position="268"/>
    </location>
</feature>
<dbReference type="KEGG" id="nsa:Nitsa_1958"/>
<dbReference type="Pfam" id="PF00571">
    <property type="entry name" value="CBS"/>
    <property type="match status" value="1"/>
</dbReference>
<dbReference type="RefSeq" id="WP_013554886.1">
    <property type="nucleotide sequence ID" value="NC_014935.1"/>
</dbReference>
<keyword evidence="8" id="KW-0868">Chloride</keyword>
<evidence type="ECO:0000256" key="3">
    <source>
        <dbReference type="ARBA" id="ARBA00022692"/>
    </source>
</evidence>
<feature type="transmembrane region" description="Helical" evidence="11">
    <location>
        <begin position="301"/>
        <end position="326"/>
    </location>
</feature>
<feature type="transmembrane region" description="Helical" evidence="11">
    <location>
        <begin position="6"/>
        <end position="27"/>
    </location>
</feature>
<gene>
    <name evidence="13" type="ordered locus">Nitsa_1958</name>
</gene>
<dbReference type="AlphaFoldDB" id="E6X2J6"/>
<name>E6X2J6_NITSE</name>
<keyword evidence="2" id="KW-0813">Transport</keyword>
<feature type="transmembrane region" description="Helical" evidence="11">
    <location>
        <begin position="376"/>
        <end position="395"/>
    </location>
</feature>
<keyword evidence="6 11" id="KW-0472">Membrane</keyword>
<organism evidence="13 14">
    <name type="scientific">Nitratifractor salsuginis (strain DSM 16511 / JCM 12458 / E9I37-1)</name>
    <dbReference type="NCBI Taxonomy" id="749222"/>
    <lineage>
        <taxon>Bacteria</taxon>
        <taxon>Pseudomonadati</taxon>
        <taxon>Campylobacterota</taxon>
        <taxon>Epsilonproteobacteria</taxon>
        <taxon>Campylobacterales</taxon>
        <taxon>Sulfurovaceae</taxon>
        <taxon>Nitratifractor</taxon>
    </lineage>
</organism>
<dbReference type="InterPro" id="IPR050368">
    <property type="entry name" value="ClC-type_chloride_channel"/>
</dbReference>
<comment type="subcellular location">
    <subcellularLocation>
        <location evidence="1">Membrane</location>
        <topology evidence="1">Multi-pass membrane protein</topology>
    </subcellularLocation>
</comment>
<accession>E6X2J6</accession>
<dbReference type="PRINTS" id="PR00762">
    <property type="entry name" value="CLCHANNEL"/>
</dbReference>
<feature type="transmembrane region" description="Helical" evidence="11">
    <location>
        <begin position="143"/>
        <end position="166"/>
    </location>
</feature>
<dbReference type="GO" id="GO:0034707">
    <property type="term" value="C:chloride channel complex"/>
    <property type="evidence" value="ECO:0007669"/>
    <property type="project" value="UniProtKB-KW"/>
</dbReference>
<dbReference type="STRING" id="749222.Nitsa_1958"/>
<evidence type="ECO:0000313" key="14">
    <source>
        <dbReference type="Proteomes" id="UP000008633"/>
    </source>
</evidence>
<keyword evidence="7" id="KW-0869">Chloride channel</keyword>
<keyword evidence="14" id="KW-1185">Reference proteome</keyword>
<feature type="transmembrane region" description="Helical" evidence="11">
    <location>
        <begin position="92"/>
        <end position="113"/>
    </location>
</feature>
<dbReference type="HOGENOM" id="CLU_015263_5_1_7"/>
<reference evidence="13 14" key="1">
    <citation type="journal article" date="2011" name="Stand. Genomic Sci.">
        <title>Complete genome sequence of Nitratifractor salsuginis type strain (E9I37-1).</title>
        <authorList>
            <person name="Anderson I."/>
            <person name="Sikorski J."/>
            <person name="Zeytun A."/>
            <person name="Nolan M."/>
            <person name="Lapidus A."/>
            <person name="Lucas S."/>
            <person name="Hammon N."/>
            <person name="Deshpande S."/>
            <person name="Cheng J.F."/>
            <person name="Tapia R."/>
            <person name="Han C."/>
            <person name="Goodwin L."/>
            <person name="Pitluck S."/>
            <person name="Liolios K."/>
            <person name="Pagani I."/>
            <person name="Ivanova N."/>
            <person name="Huntemann M."/>
            <person name="Mavromatis K."/>
            <person name="Ovchinikova G."/>
            <person name="Pati A."/>
            <person name="Chen A."/>
            <person name="Palaniappan K."/>
            <person name="Land M."/>
            <person name="Hauser L."/>
            <person name="Brambilla E.M."/>
            <person name="Ngatchou-Djao O.D."/>
            <person name="Rohde M."/>
            <person name="Tindall B.J."/>
            <person name="Goker M."/>
            <person name="Detter J.C."/>
            <person name="Woyke T."/>
            <person name="Bristow J."/>
            <person name="Eisen J.A."/>
            <person name="Markowitz V."/>
            <person name="Hugenholtz P."/>
            <person name="Klenk H.P."/>
            <person name="Kyrpides N.C."/>
        </authorList>
    </citation>
    <scope>NUCLEOTIDE SEQUENCE [LARGE SCALE GENOMIC DNA]</scope>
    <source>
        <strain evidence="14">DSM 16511 / JCM 12458 / E9I37-1</strain>
    </source>
</reference>
<dbReference type="Gene3D" id="1.10.3080.10">
    <property type="entry name" value="Clc chloride channel"/>
    <property type="match status" value="1"/>
</dbReference>
<evidence type="ECO:0000256" key="5">
    <source>
        <dbReference type="ARBA" id="ARBA00023065"/>
    </source>
</evidence>
<evidence type="ECO:0000256" key="4">
    <source>
        <dbReference type="ARBA" id="ARBA00022989"/>
    </source>
</evidence>
<evidence type="ECO:0000256" key="8">
    <source>
        <dbReference type="ARBA" id="ARBA00023214"/>
    </source>
</evidence>
<dbReference type="InterPro" id="IPR000644">
    <property type="entry name" value="CBS_dom"/>
</dbReference>
<evidence type="ECO:0000256" key="11">
    <source>
        <dbReference type="SAM" id="Phobius"/>
    </source>
</evidence>
<evidence type="ECO:0000256" key="7">
    <source>
        <dbReference type="ARBA" id="ARBA00023173"/>
    </source>
</evidence>
<feature type="transmembrane region" description="Helical" evidence="11">
    <location>
        <begin position="218"/>
        <end position="237"/>
    </location>
</feature>
<evidence type="ECO:0000256" key="2">
    <source>
        <dbReference type="ARBA" id="ARBA00022448"/>
    </source>
</evidence>
<dbReference type="PANTHER" id="PTHR43427:SF6">
    <property type="entry name" value="CHLORIDE CHANNEL PROTEIN CLC-E"/>
    <property type="match status" value="1"/>
</dbReference>
<keyword evidence="5" id="KW-0406">Ion transport</keyword>
<evidence type="ECO:0000313" key="13">
    <source>
        <dbReference type="EMBL" id="ADV47201.1"/>
    </source>
</evidence>
<dbReference type="PANTHER" id="PTHR43427">
    <property type="entry name" value="CHLORIDE CHANNEL PROTEIN CLC-E"/>
    <property type="match status" value="1"/>
</dbReference>
<protein>
    <submittedName>
        <fullName evidence="13">Cl-channel voltage-gated family protein</fullName>
    </submittedName>
</protein>
<dbReference type="Pfam" id="PF00654">
    <property type="entry name" value="Voltage_CLC"/>
    <property type="match status" value="1"/>
</dbReference>
<reference evidence="14" key="2">
    <citation type="submission" date="2011-01" db="EMBL/GenBank/DDBJ databases">
        <title>The complete genome of Nitratifractor salsuginis DSM 16511.</title>
        <authorList>
            <consortium name="US DOE Joint Genome Institute (JGI-PGF)"/>
            <person name="Lucas S."/>
            <person name="Copeland A."/>
            <person name="Lapidus A."/>
            <person name="Bruce D."/>
            <person name="Goodwin L."/>
            <person name="Pitluck S."/>
            <person name="Kyrpides N."/>
            <person name="Mavromatis K."/>
            <person name="Ivanova N."/>
            <person name="Mikhailova N."/>
            <person name="Zeytun A."/>
            <person name="Detter J.C."/>
            <person name="Tapia R."/>
            <person name="Han C."/>
            <person name="Land M."/>
            <person name="Hauser L."/>
            <person name="Markowitz V."/>
            <person name="Cheng J.-F."/>
            <person name="Hugenholtz P."/>
            <person name="Woyke T."/>
            <person name="Wu D."/>
            <person name="Tindall B."/>
            <person name="Schuetze A."/>
            <person name="Brambilla E."/>
            <person name="Klenk H.-P."/>
            <person name="Eisen J.A."/>
        </authorList>
    </citation>
    <scope>NUCLEOTIDE SEQUENCE [LARGE SCALE GENOMIC DNA]</scope>
    <source>
        <strain evidence="14">DSM 16511 / JCM 12458 / E9I37-1</strain>
    </source>
</reference>
<evidence type="ECO:0000256" key="6">
    <source>
        <dbReference type="ARBA" id="ARBA00023136"/>
    </source>
</evidence>
<dbReference type="Proteomes" id="UP000008633">
    <property type="component" value="Chromosome"/>
</dbReference>
<dbReference type="CDD" id="cd02205">
    <property type="entry name" value="CBS_pair_SF"/>
    <property type="match status" value="1"/>
</dbReference>
<dbReference type="GO" id="GO:0005254">
    <property type="term" value="F:chloride channel activity"/>
    <property type="evidence" value="ECO:0007669"/>
    <property type="project" value="UniProtKB-KW"/>
</dbReference>
<dbReference type="InterPro" id="IPR014743">
    <property type="entry name" value="Cl-channel_core"/>
</dbReference>
<dbReference type="EMBL" id="CP002452">
    <property type="protein sequence ID" value="ADV47201.1"/>
    <property type="molecule type" value="Genomic_DNA"/>
</dbReference>
<dbReference type="SUPFAM" id="SSF81340">
    <property type="entry name" value="Clc chloride channel"/>
    <property type="match status" value="1"/>
</dbReference>
<evidence type="ECO:0000259" key="12">
    <source>
        <dbReference type="PROSITE" id="PS51371"/>
    </source>
</evidence>
<evidence type="ECO:0000256" key="1">
    <source>
        <dbReference type="ARBA" id="ARBA00004141"/>
    </source>
</evidence>
<keyword evidence="9" id="KW-0407">Ion channel</keyword>
<sequence length="561" mass="62954">MFIPELLHFFILPIIIGLIGGFSAYLFRIFIQFFSYQYDKIDAIGSIDFYLLSMPLLFYLSHITINNFLRDRANVTIDEIAKKISLLSGRFSFIKGFLVLLFTSLSIGFGVPIGREGPIAKLGGLLSEVFLLTVKTQRINMPIYLSAGVSSAIAATFNAPIAGVIFGIEIIIGRINSYIIIPLVVACATSTMVAREFIGDYTAFYVPPLHYSDAYFKYMPLAGIFFALIALVLTFSLKRMRKLRYKYRYKWKYIIVFIGFFVGVLIVLEPQIKGVGYEYINQIFSAGYKSDTAFEIMASKLLAIILSIGSGIFGGMMSPSIFIGAFGGYWLGGEISHFQTAIDPRVFALVGSAAMLSGVSRAPLRSAVIITELTHSYQMLLPILITSSIAAYIVAKSESGSYFKRGLLQRGIDIEDPGVLNFFNTCKLENYLDKIEPIKPNDVLNKILRRFRKAHSNYLPVVDEENKLIGILSLRDVRKSRLIRTKKRKALKVSNLMSKRPFAISDQSVKEDLYKAISILNADHVPYVKPDGTYVGMININKLLKSMTLHQQGYRIKGFFR</sequence>
<proteinExistence type="predicted"/>
<dbReference type="SMART" id="SM00116">
    <property type="entry name" value="CBS"/>
    <property type="match status" value="1"/>
</dbReference>